<reference evidence="5" key="3">
    <citation type="submission" date="2020-02" db="EMBL/GenBank/DDBJ databases">
        <authorList>
            <person name="Littmann E."/>
            <person name="Sorbara M."/>
        </authorList>
    </citation>
    <scope>NUCLEOTIDE SEQUENCE</scope>
    <source>
        <strain evidence="5">MSK.22.53</strain>
    </source>
</reference>
<evidence type="ECO:0000313" key="10">
    <source>
        <dbReference type="EMBL" id="RHG22495.1"/>
    </source>
</evidence>
<dbReference type="Proteomes" id="UP000284472">
    <property type="component" value="Unassembled WGS sequence"/>
</dbReference>
<evidence type="ECO:0000313" key="8">
    <source>
        <dbReference type="EMBL" id="RGT39645.1"/>
    </source>
</evidence>
<dbReference type="Proteomes" id="UP000286137">
    <property type="component" value="Unassembled WGS sequence"/>
</dbReference>
<dbReference type="Proteomes" id="UP000285610">
    <property type="component" value="Unassembled WGS sequence"/>
</dbReference>
<dbReference type="EMBL" id="JAPZEG010000005">
    <property type="protein sequence ID" value="MDE1203031.1"/>
    <property type="molecule type" value="Genomic_DNA"/>
</dbReference>
<evidence type="ECO:0000313" key="17">
    <source>
        <dbReference type="Proteomes" id="UP000283992"/>
    </source>
</evidence>
<dbReference type="Proteomes" id="UP001296643">
    <property type="component" value="Unassembled WGS sequence"/>
</dbReference>
<dbReference type="Proteomes" id="UP001149331">
    <property type="component" value="Unassembled WGS sequence"/>
</dbReference>
<evidence type="ECO:0000313" key="6">
    <source>
        <dbReference type="EMBL" id="RGM25875.1"/>
    </source>
</evidence>
<evidence type="ECO:0000313" key="1">
    <source>
        <dbReference type="EMBL" id="MCB5493015.1"/>
    </source>
</evidence>
<dbReference type="EMBL" id="QRIA01000001">
    <property type="protein sequence ID" value="RHG22495.1"/>
    <property type="molecule type" value="Genomic_DNA"/>
</dbReference>
<dbReference type="EMBL" id="QRQE01000006">
    <property type="protein sequence ID" value="RHM80278.1"/>
    <property type="molecule type" value="Genomic_DNA"/>
</dbReference>
<dbReference type="Proteomes" id="UP001212160">
    <property type="component" value="Unassembled WGS sequence"/>
</dbReference>
<evidence type="ECO:0000313" key="21">
    <source>
        <dbReference type="Proteomes" id="UP000286137"/>
    </source>
</evidence>
<sequence>MFGYVTICEPELKMKDLRKYKAYYCGLCRKLKEDYGTMGQMTLTYDMTFAIILLASLYEAKNRMNQHRCKVHPVKKQAMIENEITQYAADMNVLLAYYHMKDDWADEKKVSGLLGGGLLKKKAEKIAEQYPRQSKAIRESLQELSDCEKENSQEIDRSAGCFGRLMADLFVYKEDMWEETLRRMGFFLGKYIYIMDAYEDLEEDLRKQCYNPLKSLHERADYEEQIRQILCMMIAECSAEFEKLPCLLDVDILRNILYDGVWNRYNKIQKKKLEEGNKKNEQESL</sequence>
<dbReference type="Proteomes" id="UP001297422">
    <property type="component" value="Unassembled WGS sequence"/>
</dbReference>
<proteinExistence type="predicted"/>
<evidence type="ECO:0000313" key="3">
    <source>
        <dbReference type="EMBL" id="MDB8738877.1"/>
    </source>
</evidence>
<comment type="caution">
    <text evidence="9">The sequence shown here is derived from an EMBL/GenBank/DDBJ whole genome shotgun (WGS) entry which is preliminary data.</text>
</comment>
<dbReference type="EMBL" id="QRLN01000003">
    <property type="protein sequence ID" value="RHJ15166.1"/>
    <property type="molecule type" value="Genomic_DNA"/>
</dbReference>
<evidence type="ECO:0000313" key="2">
    <source>
        <dbReference type="EMBL" id="MDB8686014.1"/>
    </source>
</evidence>
<dbReference type="EMBL" id="JAAIRM010000004">
    <property type="protein sequence ID" value="NSI18494.1"/>
    <property type="molecule type" value="Genomic_DNA"/>
</dbReference>
<dbReference type="STRING" id="33038.GCA_900067245_02694"/>
<dbReference type="RefSeq" id="WP_055168505.1">
    <property type="nucleotide sequence ID" value="NZ_AP031446.1"/>
</dbReference>
<dbReference type="EMBL" id="QRIS01000009">
    <property type="protein sequence ID" value="RHG85311.1"/>
    <property type="molecule type" value="Genomic_DNA"/>
</dbReference>
<accession>A0A2N5NSQ6</accession>
<evidence type="ECO:0000313" key="19">
    <source>
        <dbReference type="Proteomes" id="UP000285610"/>
    </source>
</evidence>
<evidence type="ECO:0000313" key="11">
    <source>
        <dbReference type="EMBL" id="RHG85311.1"/>
    </source>
</evidence>
<evidence type="ECO:0000313" key="13">
    <source>
        <dbReference type="EMBL" id="RHM80278.1"/>
    </source>
</evidence>
<dbReference type="EMBL" id="JAQMLR010000007">
    <property type="protein sequence ID" value="MDB8738877.1"/>
    <property type="molecule type" value="Genomic_DNA"/>
</dbReference>
<dbReference type="EMBL" id="QRTJ01000007">
    <property type="protein sequence ID" value="RGQ69839.1"/>
    <property type="molecule type" value="Genomic_DNA"/>
</dbReference>
<reference evidence="2" key="6">
    <citation type="submission" date="2023-01" db="EMBL/GenBank/DDBJ databases">
        <title>Human gut microbiome strain richness.</title>
        <authorList>
            <person name="Chen-Liaw A."/>
        </authorList>
    </citation>
    <scope>NUCLEOTIDE SEQUENCE</scope>
    <source>
        <strain evidence="3">1001217st1_A9_1001217B_191108</strain>
        <strain evidence="2">RTP21484st1_H11_RTP21484_190118</strain>
    </source>
</reference>
<dbReference type="Pfam" id="PF18937">
    <property type="entry name" value="DUF5685"/>
    <property type="match status" value="1"/>
</dbReference>
<dbReference type="EMBL" id="QSIR01000001">
    <property type="protein sequence ID" value="RHD09274.1"/>
    <property type="molecule type" value="Genomic_DNA"/>
</dbReference>
<dbReference type="InterPro" id="IPR043740">
    <property type="entry name" value="DUF5685"/>
</dbReference>
<reference evidence="5" key="2">
    <citation type="journal article" date="2020" name="Cell Host Microbe">
        <title>Functional and Genomic Variation between Human-Derived Isolates of Lachnospiraceae Reveals Inter- and Intra-Species Diversity.</title>
        <authorList>
            <person name="Sorbara M.T."/>
            <person name="Littmann E.R."/>
            <person name="Fontana E."/>
            <person name="Moody T.U."/>
            <person name="Kohout C.E."/>
            <person name="Gjonbalaj M."/>
            <person name="Eaton V."/>
            <person name="Seok R."/>
            <person name="Leiner I.M."/>
            <person name="Pamer E.G."/>
        </authorList>
    </citation>
    <scope>NUCLEOTIDE SEQUENCE</scope>
    <source>
        <strain evidence="5">MSK.22.53</strain>
    </source>
</reference>
<name>A0A2N5NSQ6_MEDGN</name>
<reference evidence="4" key="5">
    <citation type="submission" date="2022-12" db="EMBL/GenBank/DDBJ databases">
        <title>Genome of R. gnavus strain RSHDN_120.</title>
        <authorList>
            <person name="Abdugheni R."/>
        </authorList>
    </citation>
    <scope>NUCLEOTIDE SEQUENCE</scope>
    <source>
        <strain evidence="4">RSHDN_120</strain>
    </source>
</reference>
<evidence type="ECO:0000313" key="12">
    <source>
        <dbReference type="EMBL" id="RHJ15166.1"/>
    </source>
</evidence>
<dbReference type="Proteomes" id="UP000260808">
    <property type="component" value="Unassembled WGS sequence"/>
</dbReference>
<evidence type="ECO:0000313" key="4">
    <source>
        <dbReference type="EMBL" id="MDE1203031.1"/>
    </source>
</evidence>
<dbReference type="AlphaFoldDB" id="A0A2N5NSQ6"/>
<reference evidence="14 15" key="1">
    <citation type="submission" date="2018-08" db="EMBL/GenBank/DDBJ databases">
        <title>A genome reference for cultivated species of the human gut microbiota.</title>
        <authorList>
            <person name="Zou Y."/>
            <person name="Xue W."/>
            <person name="Luo G."/>
        </authorList>
    </citation>
    <scope>NUCLEOTIDE SEQUENCE [LARGE SCALE GENOMIC DNA]</scope>
    <source>
        <strain evidence="8 15">AF19-16AC</strain>
        <strain evidence="7 21">AF27-4BH</strain>
        <strain evidence="13 19">AF33-12</strain>
        <strain evidence="12 17">AM12-54</strain>
        <strain evidence="11 16">AM21-18</strain>
        <strain evidence="10 20">AM22-7AC</strain>
        <strain evidence="9 18">AM32-6</strain>
        <strain evidence="6 14">TF01-20-2</strain>
    </source>
</reference>
<dbReference type="Proteomes" id="UP000283981">
    <property type="component" value="Unassembled WGS sequence"/>
</dbReference>
<evidence type="ECO:0000313" key="14">
    <source>
        <dbReference type="Proteomes" id="UP000260808"/>
    </source>
</evidence>
<dbReference type="InterPro" id="IPR008949">
    <property type="entry name" value="Isoprenoid_synthase_dom_sf"/>
</dbReference>
<dbReference type="Proteomes" id="UP001211731">
    <property type="component" value="Unassembled WGS sequence"/>
</dbReference>
<dbReference type="Gene3D" id="1.10.600.10">
    <property type="entry name" value="Farnesyl Diphosphate Synthase"/>
    <property type="match status" value="1"/>
</dbReference>
<protein>
    <submittedName>
        <fullName evidence="1">DUF5685 family protein</fullName>
    </submittedName>
</protein>
<evidence type="ECO:0000313" key="7">
    <source>
        <dbReference type="EMBL" id="RGQ69839.1"/>
    </source>
</evidence>
<evidence type="ECO:0000313" key="20">
    <source>
        <dbReference type="Proteomes" id="UP000285697"/>
    </source>
</evidence>
<evidence type="ECO:0000313" key="16">
    <source>
        <dbReference type="Proteomes" id="UP000283981"/>
    </source>
</evidence>
<evidence type="ECO:0000313" key="18">
    <source>
        <dbReference type="Proteomes" id="UP000284472"/>
    </source>
</evidence>
<dbReference type="EMBL" id="QRWQ01000005">
    <property type="protein sequence ID" value="RGT39645.1"/>
    <property type="molecule type" value="Genomic_DNA"/>
</dbReference>
<dbReference type="EMBL" id="JAJBNC010000005">
    <property type="protein sequence ID" value="MCB5493015.1"/>
    <property type="molecule type" value="Genomic_DNA"/>
</dbReference>
<dbReference type="Proteomes" id="UP000283992">
    <property type="component" value="Unassembled WGS sequence"/>
</dbReference>
<evidence type="ECO:0000313" key="5">
    <source>
        <dbReference type="EMBL" id="NSI18494.1"/>
    </source>
</evidence>
<organism evidence="9 18">
    <name type="scientific">Mediterraneibacter gnavus</name>
    <name type="common">Ruminococcus gnavus</name>
    <dbReference type="NCBI Taxonomy" id="33038"/>
    <lineage>
        <taxon>Bacteria</taxon>
        <taxon>Bacillati</taxon>
        <taxon>Bacillota</taxon>
        <taxon>Clostridia</taxon>
        <taxon>Lachnospirales</taxon>
        <taxon>Lachnospiraceae</taxon>
        <taxon>Mediterraneibacter</taxon>
    </lineage>
</organism>
<evidence type="ECO:0000313" key="9">
    <source>
        <dbReference type="EMBL" id="RHD09274.1"/>
    </source>
</evidence>
<dbReference type="Proteomes" id="UP000285697">
    <property type="component" value="Unassembled WGS sequence"/>
</dbReference>
<gene>
    <name evidence="12" type="ORF">DW142_02825</name>
    <name evidence="11" type="ORF">DW243_06915</name>
    <name evidence="10" type="ORF">DW270_01030</name>
    <name evidence="9" type="ORF">DW812_00540</name>
    <name evidence="8" type="ORF">DWX36_07195</name>
    <name evidence="7" type="ORF">DWY88_05660</name>
    <name evidence="13" type="ORF">DWZ50_03430</name>
    <name evidence="6" type="ORF">DXC31_01550</name>
    <name evidence="5" type="ORF">G4958_03785</name>
    <name evidence="1" type="ORF">LIQ10_04565</name>
    <name evidence="4" type="ORF">O4N78_05485</name>
    <name evidence="3" type="ORF">PNU63_08835</name>
    <name evidence="2" type="ORF">PNW85_04895</name>
</gene>
<dbReference type="Proteomes" id="UP000283834">
    <property type="component" value="Unassembled WGS sequence"/>
</dbReference>
<dbReference type="EMBL" id="QSSX01000002">
    <property type="protein sequence ID" value="RGM25875.1"/>
    <property type="molecule type" value="Genomic_DNA"/>
</dbReference>
<dbReference type="EMBL" id="JAQMLA010000009">
    <property type="protein sequence ID" value="MDB8686014.1"/>
    <property type="molecule type" value="Genomic_DNA"/>
</dbReference>
<evidence type="ECO:0000313" key="15">
    <source>
        <dbReference type="Proteomes" id="UP000283834"/>
    </source>
</evidence>
<reference evidence="1" key="4">
    <citation type="submission" date="2021-10" db="EMBL/GenBank/DDBJ databases">
        <title>Collection of gut derived symbiotic bacterial strains cultured from healthy donors.</title>
        <authorList>
            <person name="Lin H."/>
            <person name="Littmann E."/>
            <person name="Claire K."/>
            <person name="Pamer E."/>
        </authorList>
    </citation>
    <scope>NUCLEOTIDE SEQUENCE</scope>
    <source>
        <strain evidence="1">MSK.23.4</strain>
    </source>
</reference>